<dbReference type="SUPFAM" id="SSF48403">
    <property type="entry name" value="Ankyrin repeat"/>
    <property type="match status" value="1"/>
</dbReference>
<keyword evidence="1" id="KW-0677">Repeat</keyword>
<name>A0A0R3UJ70_MESCO</name>
<accession>A0A0R3UJ70</accession>
<evidence type="ECO:0000256" key="2">
    <source>
        <dbReference type="ARBA" id="ARBA00023043"/>
    </source>
</evidence>
<dbReference type="SMART" id="SM00248">
    <property type="entry name" value="ANK"/>
    <property type="match status" value="3"/>
</dbReference>
<feature type="signal peptide" evidence="5">
    <location>
        <begin position="1"/>
        <end position="16"/>
    </location>
</feature>
<keyword evidence="5" id="KW-0732">Signal</keyword>
<dbReference type="PROSITE" id="PS50088">
    <property type="entry name" value="ANK_REPEAT"/>
    <property type="match status" value="1"/>
</dbReference>
<sequence>MVCILVTRLTWQASLASDEAALYNAVYAGDTDEVCRILSLPNPPNLNKAIEPRYLALAAKRGFADIAGLLLRHGADVNAKSIQTESTALMAAAAAGHIMTQIVLLQWGANPDATNLKSDTALLRAIRRGHVPNVLLLLAYGANPIPCSSVRSTHFLLPLQLARHLCQQEMQNALINTNRNFDTYLTNLVRSSLPVGTFLVDPGHPTSMQSITPRSLSFIPVQIISNTNVTAPLQLTFNTPPHYSEYFSSFGEGLALDELILLYVACVDLQDGLVIPPRSKQATPVYTCAYFNGSRTPCPDLSLLKNYATSSISPSSPIDVDESPGFRVFVLGSRLNKGGLNSLSLETPAKRDQTRSKVHGPTHETDQESSLFEKLLFGIYRVRIGMGALSDAAVLQTDFCPEEPTVKIFSEH</sequence>
<dbReference type="STRING" id="53468.A0A0R3UJ70"/>
<dbReference type="AlphaFoldDB" id="A0A0R3UJ70"/>
<evidence type="ECO:0000256" key="3">
    <source>
        <dbReference type="PROSITE-ProRule" id="PRU00023"/>
    </source>
</evidence>
<dbReference type="InterPro" id="IPR002110">
    <property type="entry name" value="Ankyrin_rpt"/>
</dbReference>
<feature type="compositionally biased region" description="Basic and acidic residues" evidence="4">
    <location>
        <begin position="348"/>
        <end position="366"/>
    </location>
</feature>
<evidence type="ECO:0000256" key="1">
    <source>
        <dbReference type="ARBA" id="ARBA00022737"/>
    </source>
</evidence>
<dbReference type="Pfam" id="PF12796">
    <property type="entry name" value="Ank_2"/>
    <property type="match status" value="1"/>
</dbReference>
<keyword evidence="7" id="KW-1185">Reference proteome</keyword>
<feature type="region of interest" description="Disordered" evidence="4">
    <location>
        <begin position="342"/>
        <end position="366"/>
    </location>
</feature>
<dbReference type="Gene3D" id="1.25.40.20">
    <property type="entry name" value="Ankyrin repeat-containing domain"/>
    <property type="match status" value="1"/>
</dbReference>
<dbReference type="InterPro" id="IPR036770">
    <property type="entry name" value="Ankyrin_rpt-contain_sf"/>
</dbReference>
<dbReference type="PANTHER" id="PTHR24171:SF10">
    <property type="entry name" value="ANKYRIN REPEAT DOMAIN-CONTAINING PROTEIN 29-LIKE"/>
    <property type="match status" value="1"/>
</dbReference>
<reference evidence="6 7" key="1">
    <citation type="submission" date="2018-10" db="EMBL/GenBank/DDBJ databases">
        <authorList>
            <consortium name="Pathogen Informatics"/>
        </authorList>
    </citation>
    <scope>NUCLEOTIDE SEQUENCE [LARGE SCALE GENOMIC DNA]</scope>
</reference>
<proteinExistence type="predicted"/>
<dbReference type="OrthoDB" id="10071127at2759"/>
<protein>
    <submittedName>
        <fullName evidence="6">Uncharacterized protein</fullName>
    </submittedName>
</protein>
<dbReference type="EMBL" id="UXSR01005377">
    <property type="protein sequence ID" value="VDD81529.1"/>
    <property type="molecule type" value="Genomic_DNA"/>
</dbReference>
<dbReference type="PANTHER" id="PTHR24171">
    <property type="entry name" value="ANKYRIN REPEAT DOMAIN-CONTAINING PROTEIN 39-RELATED"/>
    <property type="match status" value="1"/>
</dbReference>
<feature type="chain" id="PRO_5030017542" evidence="5">
    <location>
        <begin position="17"/>
        <end position="412"/>
    </location>
</feature>
<evidence type="ECO:0000313" key="7">
    <source>
        <dbReference type="Proteomes" id="UP000267029"/>
    </source>
</evidence>
<keyword evidence="2 3" id="KW-0040">ANK repeat</keyword>
<evidence type="ECO:0000313" key="6">
    <source>
        <dbReference type="EMBL" id="VDD81529.1"/>
    </source>
</evidence>
<feature type="repeat" description="ANK" evidence="3">
    <location>
        <begin position="55"/>
        <end position="82"/>
    </location>
</feature>
<dbReference type="Proteomes" id="UP000267029">
    <property type="component" value="Unassembled WGS sequence"/>
</dbReference>
<organism evidence="6 7">
    <name type="scientific">Mesocestoides corti</name>
    <name type="common">Flatworm</name>
    <dbReference type="NCBI Taxonomy" id="53468"/>
    <lineage>
        <taxon>Eukaryota</taxon>
        <taxon>Metazoa</taxon>
        <taxon>Spiralia</taxon>
        <taxon>Lophotrochozoa</taxon>
        <taxon>Platyhelminthes</taxon>
        <taxon>Cestoda</taxon>
        <taxon>Eucestoda</taxon>
        <taxon>Cyclophyllidea</taxon>
        <taxon>Mesocestoididae</taxon>
        <taxon>Mesocestoides</taxon>
    </lineage>
</organism>
<gene>
    <name evidence="6" type="ORF">MCOS_LOCUS7532</name>
</gene>
<evidence type="ECO:0000256" key="5">
    <source>
        <dbReference type="SAM" id="SignalP"/>
    </source>
</evidence>
<evidence type="ECO:0000256" key="4">
    <source>
        <dbReference type="SAM" id="MobiDB-lite"/>
    </source>
</evidence>